<feature type="transmembrane region" description="Helical" evidence="6">
    <location>
        <begin position="141"/>
        <end position="161"/>
    </location>
</feature>
<evidence type="ECO:0000256" key="2">
    <source>
        <dbReference type="ARBA" id="ARBA00022475"/>
    </source>
</evidence>
<dbReference type="GO" id="GO:0016740">
    <property type="term" value="F:transferase activity"/>
    <property type="evidence" value="ECO:0007669"/>
    <property type="project" value="UniProtKB-KW"/>
</dbReference>
<dbReference type="EC" id="2.7.8.-" evidence="8"/>
<dbReference type="PIRSF" id="PIRSF005091">
    <property type="entry name" value="Mmb_sulf_HI1246"/>
    <property type="match status" value="1"/>
</dbReference>
<comment type="caution">
    <text evidence="8">The sequence shown here is derived from an EMBL/GenBank/DDBJ whole genome shotgun (WGS) entry which is preliminary data.</text>
</comment>
<feature type="transmembrane region" description="Helical" evidence="6">
    <location>
        <begin position="181"/>
        <end position="199"/>
    </location>
</feature>
<feature type="transmembrane region" description="Helical" evidence="6">
    <location>
        <begin position="47"/>
        <end position="76"/>
    </location>
</feature>
<dbReference type="CDD" id="cd16015">
    <property type="entry name" value="LTA_synthase"/>
    <property type="match status" value="1"/>
</dbReference>
<dbReference type="SUPFAM" id="SSF53649">
    <property type="entry name" value="Alkaline phosphatase-like"/>
    <property type="match status" value="1"/>
</dbReference>
<keyword evidence="4 6" id="KW-1133">Transmembrane helix</keyword>
<keyword evidence="5 6" id="KW-0472">Membrane</keyword>
<evidence type="ECO:0000256" key="1">
    <source>
        <dbReference type="ARBA" id="ARBA00004651"/>
    </source>
</evidence>
<name>A0ABV5GMF2_9FLAO</name>
<accession>A0ABV5GMF2</accession>
<protein>
    <submittedName>
        <fullName evidence="8">LTA synthase family protein</fullName>
        <ecNumber evidence="8">2.7.8.-</ecNumber>
    </submittedName>
</protein>
<comment type="subcellular location">
    <subcellularLocation>
        <location evidence="1">Cell membrane</location>
        <topology evidence="1">Multi-pass membrane protein</topology>
    </subcellularLocation>
</comment>
<feature type="domain" description="Sulfatase N-terminal" evidence="7">
    <location>
        <begin position="282"/>
        <end position="564"/>
    </location>
</feature>
<keyword evidence="3 6" id="KW-0812">Transmembrane</keyword>
<evidence type="ECO:0000313" key="8">
    <source>
        <dbReference type="EMBL" id="MFB9096555.1"/>
    </source>
</evidence>
<evidence type="ECO:0000256" key="3">
    <source>
        <dbReference type="ARBA" id="ARBA00022692"/>
    </source>
</evidence>
<evidence type="ECO:0000256" key="4">
    <source>
        <dbReference type="ARBA" id="ARBA00022989"/>
    </source>
</evidence>
<evidence type="ECO:0000313" key="9">
    <source>
        <dbReference type="Proteomes" id="UP001589607"/>
    </source>
</evidence>
<gene>
    <name evidence="8" type="ORF">ACFFVF_08520</name>
</gene>
<evidence type="ECO:0000256" key="5">
    <source>
        <dbReference type="ARBA" id="ARBA00023136"/>
    </source>
</evidence>
<proteinExistence type="predicted"/>
<keyword evidence="8" id="KW-0808">Transferase</keyword>
<dbReference type="InterPro" id="IPR012160">
    <property type="entry name" value="LtaS-like"/>
</dbReference>
<dbReference type="RefSeq" id="WP_236455721.1">
    <property type="nucleotide sequence ID" value="NZ_CBCSGE010000002.1"/>
</dbReference>
<sequence length="653" mass="76242">MKKTVNFDSRYSLVIAFSLWFLTFSFVLRFVFLFWHFDEASWRFLDLIKTIFIGSFFDFGVVSFILFPSILYITILPNKLIGSFLDKCIVYFFSFLTLFILVFTFLAEITFWEEFKNRFNFIAVDYLIYTYEVLSNIQESYNIYLLVSIVIAITVFFFWLFKKKSIYENVFKNKVNLKTRLTSLSISLFIVFLFLKFIPNSMAEWSSNRYNSEISKAGIYSFFAAFRNNQMKYERFYTTVDNEKAFGMIKKNLSDDKTTFSSDKLSIHRTINDTATNNEVKKNVIFIMVESLSASFMEKNGNTEKITPFLDSLVTKSIFFDNLYATGTRTVRGMEAITLSIPPTPGQSIVKRPENHNLFTIATVFKSKNYTTNFFYGGDGYFDNMNSFFGGNGFDIYDRGRGSILNDDIKTKRYNIDDNEVTFENAWGICDENLYDKVITIADKQYKDNKLFFNFVMTTSNHRPYTYPENKIDIPSGTGRSGAVKYTDYALKQLFEKAKTKEWYKNTIFVIIADHCASSAGKNEIDIANYHIPAFIINSSEIESQIIGKQCSQIDLFPTLFSIFNWKYESNLFGKNVFDPSFEERALLGTYRKLTLMKNDKAMILSDQKKQTFNKWDKKTNNLSTIPMDKTFLEETIAWYQTADYLFTHKLLK</sequence>
<dbReference type="PANTHER" id="PTHR47371">
    <property type="entry name" value="LIPOTEICHOIC ACID SYNTHASE"/>
    <property type="match status" value="1"/>
</dbReference>
<dbReference type="EMBL" id="JBHMEY010000018">
    <property type="protein sequence ID" value="MFB9096555.1"/>
    <property type="molecule type" value="Genomic_DNA"/>
</dbReference>
<dbReference type="Proteomes" id="UP001589607">
    <property type="component" value="Unassembled WGS sequence"/>
</dbReference>
<feature type="transmembrane region" description="Helical" evidence="6">
    <location>
        <begin position="12"/>
        <end position="35"/>
    </location>
</feature>
<dbReference type="Gene3D" id="3.30.1120.80">
    <property type="match status" value="1"/>
</dbReference>
<keyword evidence="2" id="KW-1003">Cell membrane</keyword>
<keyword evidence="9" id="KW-1185">Reference proteome</keyword>
<dbReference type="Pfam" id="PF00884">
    <property type="entry name" value="Sulfatase"/>
    <property type="match status" value="1"/>
</dbReference>
<evidence type="ECO:0000256" key="6">
    <source>
        <dbReference type="SAM" id="Phobius"/>
    </source>
</evidence>
<reference evidence="8 9" key="1">
    <citation type="submission" date="2024-09" db="EMBL/GenBank/DDBJ databases">
        <authorList>
            <person name="Sun Q."/>
            <person name="Mori K."/>
        </authorList>
    </citation>
    <scope>NUCLEOTIDE SEQUENCE [LARGE SCALE GENOMIC DNA]</scope>
    <source>
        <strain evidence="8 9">CECT 7955</strain>
    </source>
</reference>
<dbReference type="Gene3D" id="3.40.720.10">
    <property type="entry name" value="Alkaline Phosphatase, subunit A"/>
    <property type="match status" value="1"/>
</dbReference>
<dbReference type="InterPro" id="IPR017850">
    <property type="entry name" value="Alkaline_phosphatase_core_sf"/>
</dbReference>
<dbReference type="PANTHER" id="PTHR47371:SF3">
    <property type="entry name" value="PHOSPHOGLYCEROL TRANSFERASE I"/>
    <property type="match status" value="1"/>
</dbReference>
<evidence type="ECO:0000259" key="7">
    <source>
        <dbReference type="Pfam" id="PF00884"/>
    </source>
</evidence>
<dbReference type="InterPro" id="IPR050448">
    <property type="entry name" value="OpgB/LTA_synthase_biosynth"/>
</dbReference>
<feature type="transmembrane region" description="Helical" evidence="6">
    <location>
        <begin position="88"/>
        <end position="112"/>
    </location>
</feature>
<organism evidence="8 9">
    <name type="scientific">Flavobacterium jumunjinense</name>
    <dbReference type="NCBI Taxonomy" id="998845"/>
    <lineage>
        <taxon>Bacteria</taxon>
        <taxon>Pseudomonadati</taxon>
        <taxon>Bacteroidota</taxon>
        <taxon>Flavobacteriia</taxon>
        <taxon>Flavobacteriales</taxon>
        <taxon>Flavobacteriaceae</taxon>
        <taxon>Flavobacterium</taxon>
    </lineage>
</organism>
<dbReference type="InterPro" id="IPR000917">
    <property type="entry name" value="Sulfatase_N"/>
</dbReference>